<name>A0A941E8M0_9ACTN</name>
<dbReference type="AlphaFoldDB" id="A0A941E8M0"/>
<evidence type="ECO:0000256" key="1">
    <source>
        <dbReference type="ARBA" id="ARBA00009437"/>
    </source>
</evidence>
<dbReference type="InterPro" id="IPR036388">
    <property type="entry name" value="WH-like_DNA-bd_sf"/>
</dbReference>
<dbReference type="InterPro" id="IPR000847">
    <property type="entry name" value="LysR_HTH_N"/>
</dbReference>
<dbReference type="GO" id="GO:0003700">
    <property type="term" value="F:DNA-binding transcription factor activity"/>
    <property type="evidence" value="ECO:0007669"/>
    <property type="project" value="InterPro"/>
</dbReference>
<keyword evidence="7" id="KW-1185">Reference proteome</keyword>
<dbReference type="Proteomes" id="UP000676325">
    <property type="component" value="Unassembled WGS sequence"/>
</dbReference>
<keyword evidence="2" id="KW-0805">Transcription regulation</keyword>
<evidence type="ECO:0000259" key="5">
    <source>
        <dbReference type="PROSITE" id="PS50931"/>
    </source>
</evidence>
<dbReference type="SUPFAM" id="SSF53850">
    <property type="entry name" value="Periplasmic binding protein-like II"/>
    <property type="match status" value="1"/>
</dbReference>
<comment type="similarity">
    <text evidence="1">Belongs to the LysR transcriptional regulatory family.</text>
</comment>
<organism evidence="6 7">
    <name type="scientific">Actinospica acidithermotolerans</name>
    <dbReference type="NCBI Taxonomy" id="2828514"/>
    <lineage>
        <taxon>Bacteria</taxon>
        <taxon>Bacillati</taxon>
        <taxon>Actinomycetota</taxon>
        <taxon>Actinomycetes</taxon>
        <taxon>Catenulisporales</taxon>
        <taxon>Actinospicaceae</taxon>
        <taxon>Actinospica</taxon>
    </lineage>
</organism>
<proteinExistence type="inferred from homology"/>
<feature type="domain" description="HTH lysR-type" evidence="5">
    <location>
        <begin position="14"/>
        <end position="71"/>
    </location>
</feature>
<dbReference type="InterPro" id="IPR005119">
    <property type="entry name" value="LysR_subst-bd"/>
</dbReference>
<dbReference type="InterPro" id="IPR050176">
    <property type="entry name" value="LTTR"/>
</dbReference>
<dbReference type="EMBL" id="JAGSOH010000027">
    <property type="protein sequence ID" value="MBR7827061.1"/>
    <property type="molecule type" value="Genomic_DNA"/>
</dbReference>
<keyword evidence="4" id="KW-0804">Transcription</keyword>
<dbReference type="RefSeq" id="WP_212518207.1">
    <property type="nucleotide sequence ID" value="NZ_JAGSOH010000027.1"/>
</dbReference>
<dbReference type="PANTHER" id="PTHR30579">
    <property type="entry name" value="TRANSCRIPTIONAL REGULATOR"/>
    <property type="match status" value="1"/>
</dbReference>
<dbReference type="PROSITE" id="PS50931">
    <property type="entry name" value="HTH_LYSR"/>
    <property type="match status" value="1"/>
</dbReference>
<evidence type="ECO:0000256" key="4">
    <source>
        <dbReference type="ARBA" id="ARBA00023163"/>
    </source>
</evidence>
<keyword evidence="3" id="KW-0238">DNA-binding</keyword>
<sequence>MIAKSDGTSAAPLLDTTQLRTFLTVAQTLSFTASARQLGTSQSTVSQHVQKLEAAVGRPLLERDTHSVTLTADGTAMVGFARDILDSNEHAVDYFAGPALRGRVRLGASEDFAYSRLPDILRAFRATHPLVELELTVGLSGVLHRALEARQLDLVMAKRKSGETHGTLVSRDPMAWIAAPDVRLSPDPAEPVPLIACPEPSISRELAIRALERAGRSWRIVCTASSFSGLHTAARAGLGVTAHTRSLMPEGLVELPHDSGLPPLGEIEFVLLARGRGASGPGAALQQAILASEAQPESPAPA</sequence>
<dbReference type="Pfam" id="PF00126">
    <property type="entry name" value="HTH_1"/>
    <property type="match status" value="1"/>
</dbReference>
<dbReference type="Pfam" id="PF03466">
    <property type="entry name" value="LysR_substrate"/>
    <property type="match status" value="1"/>
</dbReference>
<evidence type="ECO:0000256" key="2">
    <source>
        <dbReference type="ARBA" id="ARBA00023015"/>
    </source>
</evidence>
<dbReference type="InterPro" id="IPR036390">
    <property type="entry name" value="WH_DNA-bd_sf"/>
</dbReference>
<evidence type="ECO:0000313" key="7">
    <source>
        <dbReference type="Proteomes" id="UP000676325"/>
    </source>
</evidence>
<gene>
    <name evidence="6" type="ORF">KDK95_12155</name>
</gene>
<dbReference type="GO" id="GO:0003677">
    <property type="term" value="F:DNA binding"/>
    <property type="evidence" value="ECO:0007669"/>
    <property type="project" value="UniProtKB-KW"/>
</dbReference>
<dbReference type="Gene3D" id="3.40.190.10">
    <property type="entry name" value="Periplasmic binding protein-like II"/>
    <property type="match status" value="2"/>
</dbReference>
<evidence type="ECO:0000313" key="6">
    <source>
        <dbReference type="EMBL" id="MBR7827061.1"/>
    </source>
</evidence>
<dbReference type="FunFam" id="1.10.10.10:FF:000001">
    <property type="entry name" value="LysR family transcriptional regulator"/>
    <property type="match status" value="1"/>
</dbReference>
<dbReference type="SUPFAM" id="SSF46785">
    <property type="entry name" value="Winged helix' DNA-binding domain"/>
    <property type="match status" value="1"/>
</dbReference>
<comment type="caution">
    <text evidence="6">The sequence shown here is derived from an EMBL/GenBank/DDBJ whole genome shotgun (WGS) entry which is preliminary data.</text>
</comment>
<dbReference type="Gene3D" id="1.10.10.10">
    <property type="entry name" value="Winged helix-like DNA-binding domain superfamily/Winged helix DNA-binding domain"/>
    <property type="match status" value="1"/>
</dbReference>
<accession>A0A941E8M0</accession>
<protein>
    <submittedName>
        <fullName evidence="6">LysR family transcriptional regulator</fullName>
    </submittedName>
</protein>
<reference evidence="6" key="1">
    <citation type="submission" date="2021-04" db="EMBL/GenBank/DDBJ databases">
        <title>Genome based classification of Actinospica acidithermotolerans sp. nov., an actinobacterium isolated from an Indonesian hot spring.</title>
        <authorList>
            <person name="Kusuma A.B."/>
            <person name="Putra K.E."/>
            <person name="Nafisah S."/>
            <person name="Loh J."/>
            <person name="Nouioui I."/>
            <person name="Goodfellow M."/>
        </authorList>
    </citation>
    <scope>NUCLEOTIDE SEQUENCE</scope>
    <source>
        <strain evidence="6">MGRD01-02</strain>
    </source>
</reference>
<evidence type="ECO:0000256" key="3">
    <source>
        <dbReference type="ARBA" id="ARBA00023125"/>
    </source>
</evidence>
<dbReference type="PANTHER" id="PTHR30579:SF7">
    <property type="entry name" value="HTH-TYPE TRANSCRIPTIONAL REGULATOR LRHA-RELATED"/>
    <property type="match status" value="1"/>
</dbReference>
<dbReference type="PRINTS" id="PR00039">
    <property type="entry name" value="HTHLYSR"/>
</dbReference>